<dbReference type="Gene3D" id="3.20.20.140">
    <property type="entry name" value="Metal-dependent hydrolases"/>
    <property type="match status" value="1"/>
</dbReference>
<dbReference type="PANTHER" id="PTHR11113">
    <property type="entry name" value="N-ACETYLGLUCOSAMINE-6-PHOSPHATE DEACETYLASE"/>
    <property type="match status" value="1"/>
</dbReference>
<dbReference type="Gene3D" id="2.30.40.10">
    <property type="entry name" value="Urease, subunit C, domain 1"/>
    <property type="match status" value="1"/>
</dbReference>
<keyword evidence="4 5" id="KW-0119">Carbohydrate metabolism</keyword>
<keyword evidence="2" id="KW-0479">Metal-binding</keyword>
<dbReference type="InterPro" id="IPR003764">
    <property type="entry name" value="GlcNAc_6-P_deAcase"/>
</dbReference>
<keyword evidence="3 5" id="KW-0378">Hydrolase</keyword>
<dbReference type="PANTHER" id="PTHR11113:SF14">
    <property type="entry name" value="N-ACETYLGLUCOSAMINE-6-PHOSPHATE DEACETYLASE"/>
    <property type="match status" value="1"/>
</dbReference>
<dbReference type="Proteomes" id="UP001500339">
    <property type="component" value="Unassembled WGS sequence"/>
</dbReference>
<gene>
    <name evidence="7" type="primary">nagA</name>
    <name evidence="7" type="ORF">GCM10008905_10520</name>
</gene>
<evidence type="ECO:0000259" key="6">
    <source>
        <dbReference type="Pfam" id="PF01979"/>
    </source>
</evidence>
<evidence type="ECO:0000313" key="7">
    <source>
        <dbReference type="EMBL" id="GAA0720863.1"/>
    </source>
</evidence>
<dbReference type="InterPro" id="IPR032466">
    <property type="entry name" value="Metal_Hydrolase"/>
</dbReference>
<name>A0ABP3TYK1_9CLOT</name>
<keyword evidence="8" id="KW-1185">Reference proteome</keyword>
<accession>A0ABP3TYK1</accession>
<feature type="domain" description="Amidohydrolase-related" evidence="6">
    <location>
        <begin position="57"/>
        <end position="382"/>
    </location>
</feature>
<comment type="similarity">
    <text evidence="1 5">Belongs to the metallo-dependent hydrolases superfamily. NagA family.</text>
</comment>
<dbReference type="SUPFAM" id="SSF51338">
    <property type="entry name" value="Composite domain of metallo-dependent hydrolases"/>
    <property type="match status" value="1"/>
</dbReference>
<dbReference type="Pfam" id="PF01979">
    <property type="entry name" value="Amidohydro_1"/>
    <property type="match status" value="1"/>
</dbReference>
<evidence type="ECO:0000256" key="4">
    <source>
        <dbReference type="ARBA" id="ARBA00023277"/>
    </source>
</evidence>
<reference evidence="8" key="1">
    <citation type="journal article" date="2019" name="Int. J. Syst. Evol. Microbiol.">
        <title>The Global Catalogue of Microorganisms (GCM) 10K type strain sequencing project: providing services to taxonomists for standard genome sequencing and annotation.</title>
        <authorList>
            <consortium name="The Broad Institute Genomics Platform"/>
            <consortium name="The Broad Institute Genome Sequencing Center for Infectious Disease"/>
            <person name="Wu L."/>
            <person name="Ma J."/>
        </authorList>
    </citation>
    <scope>NUCLEOTIDE SEQUENCE [LARGE SCALE GENOMIC DNA]</scope>
    <source>
        <strain evidence="8">JCM 1405</strain>
    </source>
</reference>
<comment type="caution">
    <text evidence="7">The sequence shown here is derived from an EMBL/GenBank/DDBJ whole genome shotgun (WGS) entry which is preliminary data.</text>
</comment>
<dbReference type="InterPro" id="IPR006680">
    <property type="entry name" value="Amidohydro-rel"/>
</dbReference>
<dbReference type="SUPFAM" id="SSF51556">
    <property type="entry name" value="Metallo-dependent hydrolases"/>
    <property type="match status" value="1"/>
</dbReference>
<evidence type="ECO:0000256" key="1">
    <source>
        <dbReference type="ARBA" id="ARBA00010716"/>
    </source>
</evidence>
<organism evidence="7 8">
    <name type="scientific">Clostridium malenominatum</name>
    <dbReference type="NCBI Taxonomy" id="1539"/>
    <lineage>
        <taxon>Bacteria</taxon>
        <taxon>Bacillati</taxon>
        <taxon>Bacillota</taxon>
        <taxon>Clostridia</taxon>
        <taxon>Eubacteriales</taxon>
        <taxon>Clostridiaceae</taxon>
        <taxon>Clostridium</taxon>
    </lineage>
</organism>
<dbReference type="PIRSF" id="PIRSF038994">
    <property type="entry name" value="NagA"/>
    <property type="match status" value="1"/>
</dbReference>
<evidence type="ECO:0000256" key="2">
    <source>
        <dbReference type="ARBA" id="ARBA00022723"/>
    </source>
</evidence>
<evidence type="ECO:0000256" key="5">
    <source>
        <dbReference type="PIRNR" id="PIRNR038994"/>
    </source>
</evidence>
<dbReference type="RefSeq" id="WP_343767436.1">
    <property type="nucleotide sequence ID" value="NZ_BAAACF010000001.1"/>
</dbReference>
<proteinExistence type="inferred from homology"/>
<dbReference type="EMBL" id="BAAACF010000001">
    <property type="protein sequence ID" value="GAA0720863.1"/>
    <property type="molecule type" value="Genomic_DNA"/>
</dbReference>
<dbReference type="InterPro" id="IPR011059">
    <property type="entry name" value="Metal-dep_hydrolase_composite"/>
</dbReference>
<sequence>MRVIVNGKIITKDCVLKGKGLLFDEKIREIIDANEFRDIAEKNVNEKIEIIDAKENYISPGFIDLHIHGSGGSDTMDGSIEDLKVISKVISKNGVTGFLPTTMTMSREKIYRALDIIKEGMNMELGGAKIFGTHLEGPFINEKFKGAQKEEYIISPDIDFVKGYEDVIKIITLAPEKDNNFNFISKVKEETNIVLSIGHSNATYEEAMKAVDMGISYGTHTFNAMTPLNHRKPGVVGAIFSSKISCELIADKIHVHPGIFQMFVDIKGKEKVILITDSMRAGCMKDGISELGEQKVIVKDNSARLEDGTLAGSILTLNKAVRNVLENTKLQLHEVIAMATLNPARVIHMDSKKGSIEVGKDADIIIFDDELNIKHTIIEGKTIFQL</sequence>
<dbReference type="NCBIfam" id="TIGR00221">
    <property type="entry name" value="nagA"/>
    <property type="match status" value="1"/>
</dbReference>
<evidence type="ECO:0000313" key="8">
    <source>
        <dbReference type="Proteomes" id="UP001500339"/>
    </source>
</evidence>
<evidence type="ECO:0000256" key="3">
    <source>
        <dbReference type="ARBA" id="ARBA00022801"/>
    </source>
</evidence>
<protein>
    <submittedName>
        <fullName evidence="7">N-acetylglucosamine-6-phosphate deacetylase</fullName>
    </submittedName>
</protein>
<dbReference type="CDD" id="cd00854">
    <property type="entry name" value="NagA"/>
    <property type="match status" value="1"/>
</dbReference>